<organism evidence="2 3">
    <name type="scientific">Amblyomma americanum</name>
    <name type="common">Lone star tick</name>
    <dbReference type="NCBI Taxonomy" id="6943"/>
    <lineage>
        <taxon>Eukaryota</taxon>
        <taxon>Metazoa</taxon>
        <taxon>Ecdysozoa</taxon>
        <taxon>Arthropoda</taxon>
        <taxon>Chelicerata</taxon>
        <taxon>Arachnida</taxon>
        <taxon>Acari</taxon>
        <taxon>Parasitiformes</taxon>
        <taxon>Ixodida</taxon>
        <taxon>Ixodoidea</taxon>
        <taxon>Ixodidae</taxon>
        <taxon>Amblyomminae</taxon>
        <taxon>Amblyomma</taxon>
    </lineage>
</organism>
<feature type="compositionally biased region" description="Basic and acidic residues" evidence="1">
    <location>
        <begin position="608"/>
        <end position="620"/>
    </location>
</feature>
<feature type="compositionally biased region" description="Low complexity" evidence="1">
    <location>
        <begin position="147"/>
        <end position="172"/>
    </location>
</feature>
<evidence type="ECO:0000313" key="3">
    <source>
        <dbReference type="Proteomes" id="UP001321473"/>
    </source>
</evidence>
<evidence type="ECO:0000313" key="2">
    <source>
        <dbReference type="EMBL" id="KAK8757809.1"/>
    </source>
</evidence>
<feature type="compositionally biased region" description="Low complexity" evidence="1">
    <location>
        <begin position="323"/>
        <end position="333"/>
    </location>
</feature>
<feature type="compositionally biased region" description="Polar residues" evidence="1">
    <location>
        <begin position="454"/>
        <end position="467"/>
    </location>
</feature>
<feature type="compositionally biased region" description="Low complexity" evidence="1">
    <location>
        <begin position="208"/>
        <end position="219"/>
    </location>
</feature>
<feature type="compositionally biased region" description="Polar residues" evidence="1">
    <location>
        <begin position="290"/>
        <end position="300"/>
    </location>
</feature>
<feature type="region of interest" description="Disordered" evidence="1">
    <location>
        <begin position="281"/>
        <end position="493"/>
    </location>
</feature>
<sequence length="748" mass="80682">MKPKVRKASITVSYVQSALSLAHEIMSYRDYSELYRLRNYRDLWGFLSFAEFAFRVDDLIHGDAYGLSWWEAYGSEDSEEETSSYDSEVSGRTSPGKRKSLPESVPQNKQLKLAHPATAADSTQCTSASTKSQNILEQKPEGSPPLGTKQKSKGSGKPTPSSTSVAPVPSTSKAASKLTVVKDQAPVAGTTAKAKRRSSVFAKPQHVAKGTKASASAKSQQLSVPQKQSLRARVPPVQTEVQVARRSLGRKSAVQTQTKVQVAKRPSGHAFVAQAKVQVAKKALDRKSAAQKQVKVSISRRSLGRTSAVKPRPIVKTPVRNPSTAGSTSSSRHTAARRTPKNASSTIADMTRKRSLQSSSKARGKTASGISKRGSEVHSPPRSAAKPQSPPCSSTVKAVQSSDSHLTSCSTPCSVRSKKTTAGSPSTALKVANMTSSSDSSSGSTPFHTAHSICLSSSSEASDSPTGKRSKMFAGETPYRQKRSSSFKSATVSPVKKASPKKTEVVAAEDVSDGDELNGTFTMVESPILSPKRPSSRLKKLPEPRSSCLRKGASTSRIKKSVSFTVPGRRSVTPKRLPTTPMRSRTLHETLKEWLGARGYSLSALRQSSRDNAVKHETPRKSRRSSGKPLRAALRSSENQALGASPVLQKPAKRSLTQESTDDNAVVSKHASVSSLLTDLQQCLDEPNPPEDVETWLDQLEEQVPSVTEYPTYWLCRCLCYEKADNPTEAIRSLVAGLEFVTTVSFIK</sequence>
<reference evidence="2 3" key="1">
    <citation type="journal article" date="2023" name="Arcadia Sci">
        <title>De novo assembly of a long-read Amblyomma americanum tick genome.</title>
        <authorList>
            <person name="Chou S."/>
            <person name="Poskanzer K.E."/>
            <person name="Rollins M."/>
            <person name="Thuy-Boun P.S."/>
        </authorList>
    </citation>
    <scope>NUCLEOTIDE SEQUENCE [LARGE SCALE GENOMIC DNA]</scope>
    <source>
        <strain evidence="2">F_SG_1</strain>
        <tissue evidence="2">Salivary glands</tissue>
    </source>
</reference>
<feature type="compositionally biased region" description="Polar residues" evidence="1">
    <location>
        <begin position="391"/>
        <end position="427"/>
    </location>
</feature>
<feature type="compositionally biased region" description="Polar residues" evidence="1">
    <location>
        <begin position="220"/>
        <end position="229"/>
    </location>
</feature>
<keyword evidence="3" id="KW-1185">Reference proteome</keyword>
<comment type="caution">
    <text evidence="2">The sequence shown here is derived from an EMBL/GenBank/DDBJ whole genome shotgun (WGS) entry which is preliminary data.</text>
</comment>
<feature type="region of interest" description="Disordered" evidence="1">
    <location>
        <begin position="80"/>
        <end position="267"/>
    </location>
</feature>
<feature type="region of interest" description="Disordered" evidence="1">
    <location>
        <begin position="606"/>
        <end position="665"/>
    </location>
</feature>
<dbReference type="Proteomes" id="UP001321473">
    <property type="component" value="Unassembled WGS sequence"/>
</dbReference>
<protein>
    <submittedName>
        <fullName evidence="2">Uncharacterized protein</fullName>
    </submittedName>
</protein>
<name>A0AAQ4D5R9_AMBAM</name>
<evidence type="ECO:0000256" key="1">
    <source>
        <dbReference type="SAM" id="MobiDB-lite"/>
    </source>
</evidence>
<dbReference type="EMBL" id="JARKHS020034794">
    <property type="protein sequence ID" value="KAK8757809.1"/>
    <property type="molecule type" value="Genomic_DNA"/>
</dbReference>
<accession>A0AAQ4D5R9</accession>
<gene>
    <name evidence="2" type="ORF">V5799_004559</name>
</gene>
<proteinExistence type="predicted"/>
<dbReference type="AlphaFoldDB" id="A0AAQ4D5R9"/>
<feature type="compositionally biased region" description="Polar residues" evidence="1">
    <location>
        <begin position="120"/>
        <end position="136"/>
    </location>
</feature>
<feature type="region of interest" description="Disordered" evidence="1">
    <location>
        <begin position="526"/>
        <end position="582"/>
    </location>
</feature>